<dbReference type="GO" id="GO:0003676">
    <property type="term" value="F:nucleic acid binding"/>
    <property type="evidence" value="ECO:0007669"/>
    <property type="project" value="InterPro"/>
</dbReference>
<evidence type="ECO:0000256" key="2">
    <source>
        <dbReference type="SAM" id="MobiDB-lite"/>
    </source>
</evidence>
<dbReference type="PROSITE" id="PS50158">
    <property type="entry name" value="ZF_CCHC"/>
    <property type="match status" value="1"/>
</dbReference>
<organism evidence="4 5">
    <name type="scientific">Populus tomentosa</name>
    <name type="common">Chinese white poplar</name>
    <dbReference type="NCBI Taxonomy" id="118781"/>
    <lineage>
        <taxon>Eukaryota</taxon>
        <taxon>Viridiplantae</taxon>
        <taxon>Streptophyta</taxon>
        <taxon>Embryophyta</taxon>
        <taxon>Tracheophyta</taxon>
        <taxon>Spermatophyta</taxon>
        <taxon>Magnoliopsida</taxon>
        <taxon>eudicotyledons</taxon>
        <taxon>Gunneridae</taxon>
        <taxon>Pentapetalae</taxon>
        <taxon>rosids</taxon>
        <taxon>fabids</taxon>
        <taxon>Malpighiales</taxon>
        <taxon>Salicaceae</taxon>
        <taxon>Saliceae</taxon>
        <taxon>Populus</taxon>
    </lineage>
</organism>
<feature type="domain" description="CCHC-type" evidence="3">
    <location>
        <begin position="92"/>
        <end position="106"/>
    </location>
</feature>
<dbReference type="Pfam" id="PF00098">
    <property type="entry name" value="zf-CCHC"/>
    <property type="match status" value="1"/>
</dbReference>
<evidence type="ECO:0000313" key="4">
    <source>
        <dbReference type="EMBL" id="KAG6745935.1"/>
    </source>
</evidence>
<proteinExistence type="predicted"/>
<protein>
    <recommendedName>
        <fullName evidence="3">CCHC-type domain-containing protein</fullName>
    </recommendedName>
</protein>
<gene>
    <name evidence="4" type="ORF">POTOM_050445</name>
</gene>
<feature type="region of interest" description="Disordered" evidence="2">
    <location>
        <begin position="58"/>
        <end position="89"/>
    </location>
</feature>
<dbReference type="OrthoDB" id="1712633at2759"/>
<keyword evidence="1" id="KW-0862">Zinc</keyword>
<dbReference type="Proteomes" id="UP000886885">
    <property type="component" value="Chromosome 15D"/>
</dbReference>
<sequence>MHTIYSLTEAINLATKVEAQLDRTRSTGIPRSPIEPIQTTLHKGRFPLNPPPPMSNFARGPSSSKTQVTTTGVVPPEAPRNPYSRPASDKFYRCGQPGHHSNQCPKRGVVNLIEPGEDTGLPTGGVEDEPEYTYEDEEITRGMMESYSHVLWSLGDCY</sequence>
<reference evidence="4" key="1">
    <citation type="journal article" date="2020" name="bioRxiv">
        <title>Hybrid origin of Populus tomentosa Carr. identified through genome sequencing and phylogenomic analysis.</title>
        <authorList>
            <person name="An X."/>
            <person name="Gao K."/>
            <person name="Chen Z."/>
            <person name="Li J."/>
            <person name="Yang X."/>
            <person name="Yang X."/>
            <person name="Zhou J."/>
            <person name="Guo T."/>
            <person name="Zhao T."/>
            <person name="Huang S."/>
            <person name="Miao D."/>
            <person name="Khan W.U."/>
            <person name="Rao P."/>
            <person name="Ye M."/>
            <person name="Lei B."/>
            <person name="Liao W."/>
            <person name="Wang J."/>
            <person name="Ji L."/>
            <person name="Li Y."/>
            <person name="Guo B."/>
            <person name="Mustafa N.S."/>
            <person name="Li S."/>
            <person name="Yun Q."/>
            <person name="Keller S.R."/>
            <person name="Mao J."/>
            <person name="Zhang R."/>
            <person name="Strauss S.H."/>
        </authorList>
    </citation>
    <scope>NUCLEOTIDE SEQUENCE</scope>
    <source>
        <strain evidence="4">GM15</strain>
        <tissue evidence="4">Leaf</tissue>
    </source>
</reference>
<evidence type="ECO:0000259" key="3">
    <source>
        <dbReference type="PROSITE" id="PS50158"/>
    </source>
</evidence>
<keyword evidence="5" id="KW-1185">Reference proteome</keyword>
<evidence type="ECO:0000256" key="1">
    <source>
        <dbReference type="PROSITE-ProRule" id="PRU00047"/>
    </source>
</evidence>
<accession>A0A8X7Y953</accession>
<dbReference type="AlphaFoldDB" id="A0A8X7Y953"/>
<name>A0A8X7Y953_POPTO</name>
<dbReference type="EMBL" id="JAAWWB010000030">
    <property type="protein sequence ID" value="KAG6745935.1"/>
    <property type="molecule type" value="Genomic_DNA"/>
</dbReference>
<keyword evidence="1" id="KW-0863">Zinc-finger</keyword>
<comment type="caution">
    <text evidence="4">The sequence shown here is derived from an EMBL/GenBank/DDBJ whole genome shotgun (WGS) entry which is preliminary data.</text>
</comment>
<evidence type="ECO:0000313" key="5">
    <source>
        <dbReference type="Proteomes" id="UP000886885"/>
    </source>
</evidence>
<keyword evidence="1" id="KW-0479">Metal-binding</keyword>
<feature type="compositionally biased region" description="Polar residues" evidence="2">
    <location>
        <begin position="61"/>
        <end position="72"/>
    </location>
</feature>
<dbReference type="InterPro" id="IPR001878">
    <property type="entry name" value="Znf_CCHC"/>
</dbReference>
<dbReference type="GO" id="GO:0008270">
    <property type="term" value="F:zinc ion binding"/>
    <property type="evidence" value="ECO:0007669"/>
    <property type="project" value="UniProtKB-KW"/>
</dbReference>